<feature type="domain" description="YHYH" evidence="1">
    <location>
        <begin position="136"/>
        <end position="190"/>
    </location>
</feature>
<organism evidence="2">
    <name type="scientific">marine metagenome</name>
    <dbReference type="NCBI Taxonomy" id="408172"/>
    <lineage>
        <taxon>unclassified sequences</taxon>
        <taxon>metagenomes</taxon>
        <taxon>ecological metagenomes</taxon>
    </lineage>
</organism>
<protein>
    <recommendedName>
        <fullName evidence="1">YHYH domain-containing protein</fullName>
    </recommendedName>
</protein>
<evidence type="ECO:0000313" key="2">
    <source>
        <dbReference type="EMBL" id="SVA38905.1"/>
    </source>
</evidence>
<dbReference type="InterPro" id="IPR025924">
    <property type="entry name" value="YHYH_dom"/>
</dbReference>
<accession>A0A381VEX3</accession>
<name>A0A381VEX3_9ZZZZ</name>
<proteinExistence type="predicted"/>
<reference evidence="2" key="1">
    <citation type="submission" date="2018-05" db="EMBL/GenBank/DDBJ databases">
        <authorList>
            <person name="Lanie J.A."/>
            <person name="Ng W.-L."/>
            <person name="Kazmierczak K.M."/>
            <person name="Andrzejewski T.M."/>
            <person name="Davidsen T.M."/>
            <person name="Wayne K.J."/>
            <person name="Tettelin H."/>
            <person name="Glass J.I."/>
            <person name="Rusch D."/>
            <person name="Podicherti R."/>
            <person name="Tsui H.-C.T."/>
            <person name="Winkler M.E."/>
        </authorList>
    </citation>
    <scope>NUCLEOTIDE SEQUENCE</scope>
</reference>
<dbReference type="Pfam" id="PF14240">
    <property type="entry name" value="YHYH"/>
    <property type="match status" value="1"/>
</dbReference>
<dbReference type="AlphaFoldDB" id="A0A381VEX3"/>
<dbReference type="EMBL" id="UINC01008652">
    <property type="protein sequence ID" value="SVA38905.1"/>
    <property type="molecule type" value="Genomic_DNA"/>
</dbReference>
<gene>
    <name evidence="2" type="ORF">METZ01_LOCUS91759</name>
</gene>
<sequence>MLLFSTACEDKKNQIPTGENIIPSEEITLETCNENINDNIPSFFMKYFKCVDIELTDNQVVITTDGIPPHQSWYFSGDHPNNIDFMSQGNGYYKNPNMILSQNIVISIPVSPNPKGIQITESEVDGFVNSSIQEFGMGPVGVALDGVSLFNSLAAPGDDIENEKFSFDYYNGHPEMSGTYHYHTTTKGPLEVLEYQEIIQTPTPGLGEVEVYGIMCDGTVILGCTELDGSSPNSMELDAQNGHIHDLIDDEGTIHFTERYHTHICPDQFPNHNFTPEIQYYDDCNRSF</sequence>
<evidence type="ECO:0000259" key="1">
    <source>
        <dbReference type="Pfam" id="PF14240"/>
    </source>
</evidence>